<dbReference type="STRING" id="1760988.SAMN02949497_3453"/>
<reference evidence="1 2" key="1">
    <citation type="submission" date="2016-12" db="EMBL/GenBank/DDBJ databases">
        <authorList>
            <person name="Song W.-J."/>
            <person name="Kurnit D.M."/>
        </authorList>
    </citation>
    <scope>NUCLEOTIDE SEQUENCE [LARGE SCALE GENOMIC DNA]</scope>
    <source>
        <strain evidence="1 2">175</strain>
    </source>
</reference>
<gene>
    <name evidence="1" type="ORF">SAMN02949497_3453</name>
</gene>
<proteinExistence type="predicted"/>
<accession>A0A1Y6D6A5</accession>
<sequence>MSVSARFKLWLCRQRLKTAEAEYEGARRQALRWELKAHELETTLWNARRIVAGVETEIMAERRAAR</sequence>
<dbReference type="EMBL" id="FXAM01000001">
    <property type="protein sequence ID" value="SMF96072.1"/>
    <property type="molecule type" value="Genomic_DNA"/>
</dbReference>
<keyword evidence="2" id="KW-1185">Reference proteome</keyword>
<evidence type="ECO:0000313" key="1">
    <source>
        <dbReference type="EMBL" id="SMF96072.1"/>
    </source>
</evidence>
<protein>
    <submittedName>
        <fullName evidence="1">Uncharacterized protein</fullName>
    </submittedName>
</protein>
<dbReference type="RefSeq" id="WP_085214835.1">
    <property type="nucleotide sequence ID" value="NZ_FXAM01000001.1"/>
</dbReference>
<evidence type="ECO:0000313" key="2">
    <source>
        <dbReference type="Proteomes" id="UP000192923"/>
    </source>
</evidence>
<organism evidence="1 2">
    <name type="scientific">Methylomagnum ishizawai</name>
    <dbReference type="NCBI Taxonomy" id="1760988"/>
    <lineage>
        <taxon>Bacteria</taxon>
        <taxon>Pseudomonadati</taxon>
        <taxon>Pseudomonadota</taxon>
        <taxon>Gammaproteobacteria</taxon>
        <taxon>Methylococcales</taxon>
        <taxon>Methylococcaceae</taxon>
        <taxon>Methylomagnum</taxon>
    </lineage>
</organism>
<name>A0A1Y6D6A5_9GAMM</name>
<dbReference type="AlphaFoldDB" id="A0A1Y6D6A5"/>
<dbReference type="Proteomes" id="UP000192923">
    <property type="component" value="Unassembled WGS sequence"/>
</dbReference>